<dbReference type="Pfam" id="PF00814">
    <property type="entry name" value="TsaD"/>
    <property type="match status" value="1"/>
</dbReference>
<dbReference type="OrthoDB" id="9784166at2"/>
<accession>H0UJW2</accession>
<dbReference type="AlphaFoldDB" id="H0UJW2"/>
<dbReference type="STRING" id="885272.JonanDRAFT_0569"/>
<dbReference type="InterPro" id="IPR043129">
    <property type="entry name" value="ATPase_NBD"/>
</dbReference>
<dbReference type="RefSeq" id="WP_008522706.1">
    <property type="nucleotide sequence ID" value="NZ_CM001376.1"/>
</dbReference>
<dbReference type="InterPro" id="IPR022496">
    <property type="entry name" value="T6A_TsaB"/>
</dbReference>
<dbReference type="EMBL" id="CM001376">
    <property type="protein sequence ID" value="EHM12971.1"/>
    <property type="molecule type" value="Genomic_DNA"/>
</dbReference>
<protein>
    <submittedName>
        <fullName evidence="2">Universal bacterial protein YeaZ</fullName>
    </submittedName>
</protein>
<dbReference type="GO" id="GO:0002949">
    <property type="term" value="P:tRNA threonylcarbamoyladenosine modification"/>
    <property type="evidence" value="ECO:0007669"/>
    <property type="project" value="InterPro"/>
</dbReference>
<keyword evidence="3" id="KW-1185">Reference proteome</keyword>
<gene>
    <name evidence="2" type="ORF">JonanDRAFT_0569</name>
</gene>
<name>H0UJW2_9BACT</name>
<proteinExistence type="predicted"/>
<dbReference type="HOGENOM" id="CLU_064886_0_0_0"/>
<reference evidence="2 3" key="1">
    <citation type="submission" date="2011-11" db="EMBL/GenBank/DDBJ databases">
        <title>The Noncontiguous Finished genome of Jonquetella anthropi DSM 22815.</title>
        <authorList>
            <consortium name="US DOE Joint Genome Institute (JGI-PGF)"/>
            <person name="Lucas S."/>
            <person name="Copeland A."/>
            <person name="Lapidus A."/>
            <person name="Glavina del Rio T."/>
            <person name="Dalin E."/>
            <person name="Tice H."/>
            <person name="Bruce D."/>
            <person name="Goodwin L."/>
            <person name="Pitluck S."/>
            <person name="Peters L."/>
            <person name="Mikhailova N."/>
            <person name="Held B."/>
            <person name="Kyrpides N."/>
            <person name="Mavromatis K."/>
            <person name="Ivanova N."/>
            <person name="Markowitz V."/>
            <person name="Cheng J.-F."/>
            <person name="Hugenholtz P."/>
            <person name="Woyke T."/>
            <person name="Wu D."/>
            <person name="Gronow S."/>
            <person name="Wellnitz S."/>
            <person name="Brambilla E."/>
            <person name="Klenk H.-P."/>
            <person name="Eisen J.A."/>
        </authorList>
    </citation>
    <scope>NUCLEOTIDE SEQUENCE [LARGE SCALE GENOMIC DNA]</scope>
    <source>
        <strain evidence="2 3">DSM 22815</strain>
    </source>
</reference>
<dbReference type="Proteomes" id="UP000003806">
    <property type="component" value="Chromosome"/>
</dbReference>
<dbReference type="eggNOG" id="COG1214">
    <property type="taxonomic scope" value="Bacteria"/>
</dbReference>
<organism evidence="2 3">
    <name type="scientific">Jonquetella anthropi DSM 22815</name>
    <dbReference type="NCBI Taxonomy" id="885272"/>
    <lineage>
        <taxon>Bacteria</taxon>
        <taxon>Thermotogati</taxon>
        <taxon>Synergistota</taxon>
        <taxon>Synergistia</taxon>
        <taxon>Synergistales</taxon>
        <taxon>Dethiosulfovibrionaceae</taxon>
        <taxon>Jonquetella</taxon>
    </lineage>
</organism>
<dbReference type="SUPFAM" id="SSF53067">
    <property type="entry name" value="Actin-like ATPase domain"/>
    <property type="match status" value="1"/>
</dbReference>
<dbReference type="NCBIfam" id="TIGR03725">
    <property type="entry name" value="T6A_YeaZ"/>
    <property type="match status" value="1"/>
</dbReference>
<sequence length="216" mass="22700">MATETILSIDCANRWTCLGLWRNGPVGQMELNLGRRQAAQLPLAVEALMNLAEFQLSGVTAVALTVGPGYFTALRIGLAYGSALAFALGVPVVPLSSLEVLARSFPADGLVVPLIAASRSRAFSGAWLHGRQVLEEAERSREDLDAALSGFKEAKYLVAAADERLFSEGDSGGITVIPSASGTAAAGLGFERREEAVSPGGIRARYLREPGLGRSV</sequence>
<evidence type="ECO:0000259" key="1">
    <source>
        <dbReference type="Pfam" id="PF00814"/>
    </source>
</evidence>
<feature type="domain" description="Gcp-like" evidence="1">
    <location>
        <begin position="36"/>
        <end position="126"/>
    </location>
</feature>
<evidence type="ECO:0000313" key="3">
    <source>
        <dbReference type="Proteomes" id="UP000003806"/>
    </source>
</evidence>
<evidence type="ECO:0000313" key="2">
    <source>
        <dbReference type="EMBL" id="EHM12971.1"/>
    </source>
</evidence>
<dbReference type="InterPro" id="IPR000905">
    <property type="entry name" value="Gcp-like_dom"/>
</dbReference>
<dbReference type="Gene3D" id="3.30.420.40">
    <property type="match status" value="1"/>
</dbReference>